<evidence type="ECO:0000313" key="3">
    <source>
        <dbReference type="Proteomes" id="UP000191257"/>
    </source>
</evidence>
<dbReference type="RefSeq" id="WP_080621465.1">
    <property type="nucleotide sequence ID" value="NZ_CAWMZI010000001.1"/>
</dbReference>
<organism evidence="2 3">
    <name type="scientific">Paracoccus yeei</name>
    <dbReference type="NCBI Taxonomy" id="147645"/>
    <lineage>
        <taxon>Bacteria</taxon>
        <taxon>Pseudomonadati</taxon>
        <taxon>Pseudomonadota</taxon>
        <taxon>Alphaproteobacteria</taxon>
        <taxon>Rhodobacterales</taxon>
        <taxon>Paracoccaceae</taxon>
        <taxon>Paracoccus</taxon>
    </lineage>
</organism>
<dbReference type="AlphaFoldDB" id="A0A1V0GSK3"/>
<name>A0A1V0GSK3_9RHOB</name>
<proteinExistence type="predicted"/>
<accession>A0A1V0GSK3</accession>
<reference evidence="2" key="1">
    <citation type="submission" date="2017-12" db="EMBL/GenBank/DDBJ databases">
        <title>FDA dAtabase for Regulatory Grade micrObial Sequences (FDA-ARGOS): Supporting development and validation of Infectious Disease Dx tests.</title>
        <authorList>
            <person name="Campos J."/>
            <person name="Goldberg B."/>
            <person name="Tallon L."/>
            <person name="Sadzewicz L."/>
            <person name="Sengamalay N."/>
            <person name="Ott S."/>
            <person name="Godinez A."/>
            <person name="Nagaraj S."/>
            <person name="Vyas G."/>
            <person name="Aluvathingal J."/>
            <person name="Nadendla S."/>
            <person name="Geyer C."/>
            <person name="Nandy P."/>
            <person name="Hobson J."/>
            <person name="Sichtig H."/>
        </authorList>
    </citation>
    <scope>NUCLEOTIDE SEQUENCE</scope>
    <source>
        <strain evidence="2">FDAARGOS_252</strain>
    </source>
</reference>
<feature type="domain" description="YdhG-like" evidence="1">
    <location>
        <begin position="32"/>
        <end position="122"/>
    </location>
</feature>
<sequence length="134" mass="15058">MAANDGGKGPFMVRSQVISVDDWLDDLAAAERPIFEQLRTTCRQELADWEERMQWGMPGYGPSGRDNAVSFNAQKRHLAFYAGPTTVERFRERLAGIDCGKGCVRYRNADQIDFALLRAMLRDIRARGGPMCGN</sequence>
<dbReference type="EMBL" id="CP020442">
    <property type="protein sequence ID" value="ARC36798.1"/>
    <property type="molecule type" value="Genomic_DNA"/>
</dbReference>
<dbReference type="Proteomes" id="UP000191257">
    <property type="component" value="Chromosome"/>
</dbReference>
<evidence type="ECO:0000259" key="1">
    <source>
        <dbReference type="Pfam" id="PF08818"/>
    </source>
</evidence>
<gene>
    <name evidence="2" type="ORF">A6J80_10760</name>
</gene>
<dbReference type="InterPro" id="IPR014922">
    <property type="entry name" value="YdhG-like"/>
</dbReference>
<dbReference type="Pfam" id="PF08818">
    <property type="entry name" value="DUF1801"/>
    <property type="match status" value="1"/>
</dbReference>
<keyword evidence="3" id="KW-1185">Reference proteome</keyword>
<protein>
    <submittedName>
        <fullName evidence="2">DUF1801 domain-containing protein</fullName>
    </submittedName>
</protein>
<dbReference type="SUPFAM" id="SSF159888">
    <property type="entry name" value="YdhG-like"/>
    <property type="match status" value="1"/>
</dbReference>
<evidence type="ECO:0000313" key="2">
    <source>
        <dbReference type="EMBL" id="ARC36798.1"/>
    </source>
</evidence>
<dbReference type="Gene3D" id="3.90.1150.200">
    <property type="match status" value="1"/>
</dbReference>
<dbReference type="KEGG" id="pye:A6J80_10760"/>